<reference evidence="2" key="1">
    <citation type="submission" date="2021-03" db="EMBL/GenBank/DDBJ databases">
        <title>Study of the foodborne Vibrio vulnificus isolates from China.</title>
        <authorList>
            <person name="Zheng Z."/>
            <person name="Ye L."/>
        </authorList>
    </citation>
    <scope>NUCLEOTIDE SEQUENCE</scope>
    <source>
        <strain evidence="2">Vv1582</strain>
    </source>
</reference>
<dbReference type="RefSeq" id="WP_080526010.1">
    <property type="nucleotide sequence ID" value="NZ_JAFKOQ010000004.1"/>
</dbReference>
<name>A0AAW4HBB6_VIBVL</name>
<comment type="caution">
    <text evidence="2">The sequence shown here is derived from an EMBL/GenBank/DDBJ whole genome shotgun (WGS) entry which is preliminary data.</text>
</comment>
<gene>
    <name evidence="2" type="ORF">J0J18_08965</name>
</gene>
<dbReference type="Proteomes" id="UP000664056">
    <property type="component" value="Unassembled WGS sequence"/>
</dbReference>
<feature type="domain" description="IrrE N-terminal-like" evidence="1">
    <location>
        <begin position="58"/>
        <end position="160"/>
    </location>
</feature>
<dbReference type="EMBL" id="JAFKOQ010000004">
    <property type="protein sequence ID" value="MBN8121861.1"/>
    <property type="molecule type" value="Genomic_DNA"/>
</dbReference>
<proteinExistence type="predicted"/>
<dbReference type="PANTHER" id="PTHR43236">
    <property type="entry name" value="ANTITOXIN HIGA1"/>
    <property type="match status" value="1"/>
</dbReference>
<evidence type="ECO:0000259" key="1">
    <source>
        <dbReference type="Pfam" id="PF06114"/>
    </source>
</evidence>
<protein>
    <submittedName>
        <fullName evidence="2">ImmA/IrrE family metallo-endopeptidase</fullName>
    </submittedName>
</protein>
<dbReference type="AlphaFoldDB" id="A0AAW4HBB6"/>
<evidence type="ECO:0000313" key="2">
    <source>
        <dbReference type="EMBL" id="MBN8121861.1"/>
    </source>
</evidence>
<dbReference type="InterPro" id="IPR052345">
    <property type="entry name" value="Rad_response_metalloprotease"/>
</dbReference>
<dbReference type="PANTHER" id="PTHR43236:SF2">
    <property type="entry name" value="BLL0069 PROTEIN"/>
    <property type="match status" value="1"/>
</dbReference>
<accession>A0AAW4HBB6</accession>
<dbReference type="Gene3D" id="1.10.10.2910">
    <property type="match status" value="1"/>
</dbReference>
<organism evidence="2 3">
    <name type="scientific">Vibrio vulnificus</name>
    <dbReference type="NCBI Taxonomy" id="672"/>
    <lineage>
        <taxon>Bacteria</taxon>
        <taxon>Pseudomonadati</taxon>
        <taxon>Pseudomonadota</taxon>
        <taxon>Gammaproteobacteria</taxon>
        <taxon>Vibrionales</taxon>
        <taxon>Vibrionaceae</taxon>
        <taxon>Vibrio</taxon>
    </lineage>
</organism>
<dbReference type="InterPro" id="IPR010359">
    <property type="entry name" value="IrrE_HExxH"/>
</dbReference>
<dbReference type="Pfam" id="PF06114">
    <property type="entry name" value="Peptidase_M78"/>
    <property type="match status" value="1"/>
</dbReference>
<evidence type="ECO:0000313" key="3">
    <source>
        <dbReference type="Proteomes" id="UP000664056"/>
    </source>
</evidence>
<sequence>MISREWLMLSDIEREVIVDFHKEFPVKVGALAKSFGISVKSSTLDAGISGEIKREGDVFVIRVNRHDVKARQRFTLAHEIAHFLLHKESIGDGIVDDILYRSSLSDKMEAQANRLAADILMPMAFINKKMVELGQYREEERIEKIATLLEVSITALKFRLGK</sequence>